<gene>
    <name evidence="3" type="ORF">QQF64_030096</name>
</gene>
<evidence type="ECO:0000313" key="3">
    <source>
        <dbReference type="EMBL" id="KAL1271080.1"/>
    </source>
</evidence>
<dbReference type="Proteomes" id="UP001558613">
    <property type="component" value="Unassembled WGS sequence"/>
</dbReference>
<feature type="transmembrane region" description="Helical" evidence="2">
    <location>
        <begin position="58"/>
        <end position="75"/>
    </location>
</feature>
<keyword evidence="2" id="KW-0812">Transmembrane</keyword>
<evidence type="ECO:0000313" key="4">
    <source>
        <dbReference type="Proteomes" id="UP001558613"/>
    </source>
</evidence>
<accession>A0ABR3N2B7</accession>
<feature type="region of interest" description="Disordered" evidence="1">
    <location>
        <begin position="1"/>
        <end position="21"/>
    </location>
</feature>
<protein>
    <submittedName>
        <fullName evidence="3">Uncharacterized protein</fullName>
    </submittedName>
</protein>
<comment type="caution">
    <text evidence="3">The sequence shown here is derived from an EMBL/GenBank/DDBJ whole genome shotgun (WGS) entry which is preliminary data.</text>
</comment>
<feature type="compositionally biased region" description="Low complexity" evidence="1">
    <location>
        <begin position="1"/>
        <end position="12"/>
    </location>
</feature>
<keyword evidence="4" id="KW-1185">Reference proteome</keyword>
<evidence type="ECO:0000256" key="1">
    <source>
        <dbReference type="SAM" id="MobiDB-lite"/>
    </source>
</evidence>
<organism evidence="3 4">
    <name type="scientific">Cirrhinus molitorella</name>
    <name type="common">mud carp</name>
    <dbReference type="NCBI Taxonomy" id="172907"/>
    <lineage>
        <taxon>Eukaryota</taxon>
        <taxon>Metazoa</taxon>
        <taxon>Chordata</taxon>
        <taxon>Craniata</taxon>
        <taxon>Vertebrata</taxon>
        <taxon>Euteleostomi</taxon>
        <taxon>Actinopterygii</taxon>
        <taxon>Neopterygii</taxon>
        <taxon>Teleostei</taxon>
        <taxon>Ostariophysi</taxon>
        <taxon>Cypriniformes</taxon>
        <taxon>Cyprinidae</taxon>
        <taxon>Labeoninae</taxon>
        <taxon>Labeonini</taxon>
        <taxon>Cirrhinus</taxon>
    </lineage>
</organism>
<name>A0ABR3N2B7_9TELE</name>
<proteinExistence type="predicted"/>
<reference evidence="3 4" key="1">
    <citation type="submission" date="2023-09" db="EMBL/GenBank/DDBJ databases">
        <authorList>
            <person name="Wang M."/>
        </authorList>
    </citation>
    <scope>NUCLEOTIDE SEQUENCE [LARGE SCALE GENOMIC DNA]</scope>
    <source>
        <strain evidence="3">GT-2023</strain>
        <tissue evidence="3">Liver</tissue>
    </source>
</reference>
<evidence type="ECO:0000256" key="2">
    <source>
        <dbReference type="SAM" id="Phobius"/>
    </source>
</evidence>
<sequence>MLSQQQQLRRSPSPSPPSDVRYYKQEYPIKHLSHRFSQRIPNARGQNKQTRQRAGDKSVHLLLQAFCLYPGLFIIKEMDV</sequence>
<keyword evidence="2" id="KW-0472">Membrane</keyword>
<dbReference type="EMBL" id="JAYMGO010000007">
    <property type="protein sequence ID" value="KAL1271080.1"/>
    <property type="molecule type" value="Genomic_DNA"/>
</dbReference>
<keyword evidence="2" id="KW-1133">Transmembrane helix</keyword>